<evidence type="ECO:0000256" key="2">
    <source>
        <dbReference type="ARBA" id="ARBA00011133"/>
    </source>
</evidence>
<name>A0ABN8YC60_RANTA</name>
<comment type="subunit">
    <text evidence="2">Component of the large ribosomal subunit.</text>
</comment>
<evidence type="ECO:0000256" key="1">
    <source>
        <dbReference type="ARBA" id="ARBA00006509"/>
    </source>
</evidence>
<dbReference type="EMBL" id="OX459954">
    <property type="protein sequence ID" value="CAI9158979.1"/>
    <property type="molecule type" value="Genomic_DNA"/>
</dbReference>
<evidence type="ECO:0000313" key="8">
    <source>
        <dbReference type="EMBL" id="CAI9158979.1"/>
    </source>
</evidence>
<accession>A0ABN8YC60</accession>
<evidence type="ECO:0000256" key="7">
    <source>
        <dbReference type="ARBA" id="ARBA00035331"/>
    </source>
</evidence>
<keyword evidence="9" id="KW-1185">Reference proteome</keyword>
<keyword evidence="3" id="KW-0689">Ribosomal protein</keyword>
<reference evidence="8" key="1">
    <citation type="submission" date="2023-04" db="EMBL/GenBank/DDBJ databases">
        <authorList>
            <consortium name="ELIXIR-Norway"/>
        </authorList>
    </citation>
    <scope>NUCLEOTIDE SEQUENCE [LARGE SCALE GENOMIC DNA]</scope>
</reference>
<dbReference type="Gene3D" id="1.10.10.1760">
    <property type="entry name" value="60S ribosomal protein L36"/>
    <property type="match status" value="1"/>
</dbReference>
<comment type="similarity">
    <text evidence="1">Belongs to the eukaryotic ribosomal protein eL36 family.</text>
</comment>
<evidence type="ECO:0000256" key="5">
    <source>
        <dbReference type="ARBA" id="ARBA00034092"/>
    </source>
</evidence>
<dbReference type="PANTHER" id="PTHR10114">
    <property type="entry name" value="60S RIBOSOMAL PROTEIN L36"/>
    <property type="match status" value="1"/>
</dbReference>
<sequence>MVLCYQMAVGLNKGREVTANVGKLRHSRRCGSLSKHTTFMRDVIWEVCGFTPYEHQAMELLKVSKDTWALKFIK</sequence>
<organism evidence="8 9">
    <name type="scientific">Rangifer tarandus platyrhynchus</name>
    <name type="common">Svalbard reindeer</name>
    <dbReference type="NCBI Taxonomy" id="3082113"/>
    <lineage>
        <taxon>Eukaryota</taxon>
        <taxon>Metazoa</taxon>
        <taxon>Chordata</taxon>
        <taxon>Craniata</taxon>
        <taxon>Vertebrata</taxon>
        <taxon>Euteleostomi</taxon>
        <taxon>Mammalia</taxon>
        <taxon>Eutheria</taxon>
        <taxon>Laurasiatheria</taxon>
        <taxon>Artiodactyla</taxon>
        <taxon>Ruminantia</taxon>
        <taxon>Pecora</taxon>
        <taxon>Cervidae</taxon>
        <taxon>Odocoileinae</taxon>
        <taxon>Rangifer</taxon>
    </lineage>
</organism>
<evidence type="ECO:0000256" key="4">
    <source>
        <dbReference type="ARBA" id="ARBA00023274"/>
    </source>
</evidence>
<evidence type="ECO:0000256" key="3">
    <source>
        <dbReference type="ARBA" id="ARBA00022980"/>
    </source>
</evidence>
<proteinExistence type="inferred from homology"/>
<keyword evidence="4" id="KW-0687">Ribonucleoprotein</keyword>
<dbReference type="Pfam" id="PF01158">
    <property type="entry name" value="Ribosomal_L36e"/>
    <property type="match status" value="1"/>
</dbReference>
<comment type="function">
    <text evidence="5">Component of the large ribosomal subunit. The ribosome is a large ribonucleoprotein complex responsible for the synthesis of proteins in the cell.</text>
</comment>
<dbReference type="InterPro" id="IPR038097">
    <property type="entry name" value="Ribosomal_eL36_sf"/>
</dbReference>
<evidence type="ECO:0000256" key="6">
    <source>
        <dbReference type="ARBA" id="ARBA00035226"/>
    </source>
</evidence>
<gene>
    <name evidence="8" type="ORF">MRATA1EN1_LOCUS7941</name>
</gene>
<dbReference type="InterPro" id="IPR000509">
    <property type="entry name" value="Ribosomal_eL36"/>
</dbReference>
<protein>
    <recommendedName>
        <fullName evidence="6">Large ribosomal subunit protein eL36</fullName>
    </recommendedName>
    <alternativeName>
        <fullName evidence="7">60S ribosomal protein L36</fullName>
    </alternativeName>
</protein>
<dbReference type="Proteomes" id="UP001176941">
    <property type="component" value="Chromosome 18"/>
</dbReference>
<evidence type="ECO:0000313" key="9">
    <source>
        <dbReference type="Proteomes" id="UP001176941"/>
    </source>
</evidence>